<dbReference type="InterPro" id="IPR044880">
    <property type="entry name" value="NCX_ion-bd_dom_sf"/>
</dbReference>
<evidence type="ECO:0000313" key="8">
    <source>
        <dbReference type="Proteomes" id="UP001240639"/>
    </source>
</evidence>
<feature type="domain" description="Sodium/calcium exchanger membrane region" evidence="6">
    <location>
        <begin position="5"/>
        <end position="144"/>
    </location>
</feature>
<dbReference type="RefSeq" id="WP_305932953.1">
    <property type="nucleotide sequence ID" value="NZ_JAVAIM010000001.1"/>
</dbReference>
<comment type="caution">
    <text evidence="7">The sequence shown here is derived from an EMBL/GenBank/DDBJ whole genome shotgun (WGS) entry which is preliminary data.</text>
</comment>
<feature type="transmembrane region" description="Helical" evidence="5">
    <location>
        <begin position="285"/>
        <end position="303"/>
    </location>
</feature>
<feature type="transmembrane region" description="Helical" evidence="5">
    <location>
        <begin position="310"/>
        <end position="327"/>
    </location>
</feature>
<keyword evidence="8" id="KW-1185">Reference proteome</keyword>
<dbReference type="InterPro" id="IPR004481">
    <property type="entry name" value="K/Na/Ca-exchanger"/>
</dbReference>
<accession>A0ABT9HRB1</accession>
<dbReference type="PANTHER" id="PTHR10846">
    <property type="entry name" value="SODIUM/POTASSIUM/CALCIUM EXCHANGER"/>
    <property type="match status" value="1"/>
</dbReference>
<dbReference type="InterPro" id="IPR004837">
    <property type="entry name" value="NaCa_Exmemb"/>
</dbReference>
<keyword evidence="4 5" id="KW-0472">Membrane</keyword>
<sequence>MTTTILLLLAGFALLLLGGELLVRGASRLAERFGLSPMLVGLVIVGLGTSTPELAASVQASLAGSPGIAIGNIVGSNLANILLILGTAALIAPIAVGASALWRDGMVGVGGVLLLLLAGSTTGLSQLAGGAFLLILAAYLALAYRQETASAGASAAGQRTAAAEHADPGLHPEDSGTAGGVAVPILLFVVGTAIIIAGGYILVDAAIDMAARLGVSDEVIGLTVVAAGTSAPELATSAIAAFRKESDIALGNVLGSNIYNIFFIGGVTGLVAPGPIPGGIMTVDLWVLLSASIVAIIFAYTGGRLGRREGGLLVVGYVAFLAATAGLV</sequence>
<keyword evidence="3 5" id="KW-1133">Transmembrane helix</keyword>
<dbReference type="EMBL" id="JAVAIM010000001">
    <property type="protein sequence ID" value="MDP4575695.1"/>
    <property type="molecule type" value="Genomic_DNA"/>
</dbReference>
<evidence type="ECO:0000256" key="3">
    <source>
        <dbReference type="ARBA" id="ARBA00022989"/>
    </source>
</evidence>
<reference evidence="7 8" key="1">
    <citation type="submission" date="2023-08" db="EMBL/GenBank/DDBJ databases">
        <title>genomic of G39.</title>
        <authorList>
            <person name="Wang Y."/>
        </authorList>
    </citation>
    <scope>NUCLEOTIDE SEQUENCE [LARGE SCALE GENOMIC DNA]</scope>
    <source>
        <strain evidence="7 8">G39</strain>
    </source>
</reference>
<evidence type="ECO:0000256" key="2">
    <source>
        <dbReference type="ARBA" id="ARBA00022692"/>
    </source>
</evidence>
<keyword evidence="2 5" id="KW-0812">Transmembrane</keyword>
<dbReference type="Pfam" id="PF01699">
    <property type="entry name" value="Na_Ca_ex"/>
    <property type="match status" value="2"/>
</dbReference>
<feature type="transmembrane region" description="Helical" evidence="5">
    <location>
        <begin position="181"/>
        <end position="203"/>
    </location>
</feature>
<dbReference type="Proteomes" id="UP001240639">
    <property type="component" value="Unassembled WGS sequence"/>
</dbReference>
<evidence type="ECO:0000256" key="4">
    <source>
        <dbReference type="ARBA" id="ARBA00023136"/>
    </source>
</evidence>
<dbReference type="NCBIfam" id="TIGR00367">
    <property type="entry name" value="calcium/sodium antiporter"/>
    <property type="match status" value="1"/>
</dbReference>
<feature type="transmembrane region" description="Helical" evidence="5">
    <location>
        <begin position="253"/>
        <end position="273"/>
    </location>
</feature>
<evidence type="ECO:0000256" key="1">
    <source>
        <dbReference type="ARBA" id="ARBA00004141"/>
    </source>
</evidence>
<gene>
    <name evidence="7" type="ORF">Q9K02_11145</name>
</gene>
<evidence type="ECO:0000313" key="7">
    <source>
        <dbReference type="EMBL" id="MDP4575695.1"/>
    </source>
</evidence>
<name>A0ABT9HRB1_9SPHN</name>
<feature type="domain" description="Sodium/calcium exchanger membrane region" evidence="6">
    <location>
        <begin position="185"/>
        <end position="323"/>
    </location>
</feature>
<feature type="transmembrane region" description="Helical" evidence="5">
    <location>
        <begin position="114"/>
        <end position="142"/>
    </location>
</feature>
<organism evidence="7 8">
    <name type="scientific">Qipengyuania profundimaris</name>
    <dbReference type="NCBI Taxonomy" id="3067652"/>
    <lineage>
        <taxon>Bacteria</taxon>
        <taxon>Pseudomonadati</taxon>
        <taxon>Pseudomonadota</taxon>
        <taxon>Alphaproteobacteria</taxon>
        <taxon>Sphingomonadales</taxon>
        <taxon>Erythrobacteraceae</taxon>
        <taxon>Qipengyuania</taxon>
    </lineage>
</organism>
<protein>
    <submittedName>
        <fullName evidence="7">Calcium/sodium antiporter</fullName>
    </submittedName>
</protein>
<dbReference type="Gene3D" id="6.10.280.80">
    <property type="entry name" value="NCX, peripheral helical region"/>
    <property type="match status" value="1"/>
</dbReference>
<evidence type="ECO:0000256" key="5">
    <source>
        <dbReference type="SAM" id="Phobius"/>
    </source>
</evidence>
<evidence type="ECO:0000259" key="6">
    <source>
        <dbReference type="Pfam" id="PF01699"/>
    </source>
</evidence>
<dbReference type="PANTHER" id="PTHR10846:SF8">
    <property type="entry name" value="INNER MEMBRANE PROTEIN YRBG"/>
    <property type="match status" value="1"/>
</dbReference>
<feature type="transmembrane region" description="Helical" evidence="5">
    <location>
        <begin position="81"/>
        <end position="102"/>
    </location>
</feature>
<proteinExistence type="predicted"/>
<comment type="subcellular location">
    <subcellularLocation>
        <location evidence="1">Membrane</location>
        <topology evidence="1">Multi-pass membrane protein</topology>
    </subcellularLocation>
</comment>
<dbReference type="Gene3D" id="1.20.1420.30">
    <property type="entry name" value="NCX, central ion-binding region"/>
    <property type="match status" value="2"/>
</dbReference>